<dbReference type="NCBIfam" id="TIGR00044">
    <property type="entry name" value="YggS family pyridoxal phosphate-dependent enzyme"/>
    <property type="match status" value="1"/>
</dbReference>
<proteinExistence type="inferred from homology"/>
<reference evidence="7 9" key="2">
    <citation type="submission" date="2018-06" db="EMBL/GenBank/DDBJ databases">
        <authorList>
            <consortium name="Pathogen Informatics"/>
            <person name="Doyle S."/>
        </authorList>
    </citation>
    <scope>NUCLEOTIDE SEQUENCE [LARGE SCALE GENOMIC DNA]</scope>
    <source>
        <strain evidence="7 9">NCTC10293</strain>
    </source>
</reference>
<dbReference type="Proteomes" id="UP000255279">
    <property type="component" value="Unassembled WGS sequence"/>
</dbReference>
<gene>
    <name evidence="6" type="ORF">B0181_00410</name>
    <name evidence="7" type="ORF">NCTC10293_01689</name>
</gene>
<dbReference type="Pfam" id="PF01168">
    <property type="entry name" value="Ala_racemase_N"/>
    <property type="match status" value="1"/>
</dbReference>
<dbReference type="OrthoDB" id="9804072at2"/>
<dbReference type="PANTHER" id="PTHR10146">
    <property type="entry name" value="PROLINE SYNTHETASE CO-TRANSCRIBED BACTERIAL HOMOLOG PROTEIN"/>
    <property type="match status" value="1"/>
</dbReference>
<comment type="cofactor">
    <cofactor evidence="3">
        <name>pyridoxal 5'-phosphate</name>
        <dbReference type="ChEBI" id="CHEBI:597326"/>
    </cofactor>
</comment>
<evidence type="ECO:0000313" key="9">
    <source>
        <dbReference type="Proteomes" id="UP000255279"/>
    </source>
</evidence>
<feature type="domain" description="Alanine racemase N-terminal" evidence="5">
    <location>
        <begin position="32"/>
        <end position="242"/>
    </location>
</feature>
<dbReference type="RefSeq" id="WP_078275524.1">
    <property type="nucleotide sequence ID" value="NZ_CAACXO010000081.1"/>
</dbReference>
<evidence type="ECO:0000313" key="6">
    <source>
        <dbReference type="EMBL" id="OOR93441.1"/>
    </source>
</evidence>
<comment type="function">
    <text evidence="2">Pyridoxal 5'-phosphate (PLP)-binding protein, which is involved in PLP homeostasis.</text>
</comment>
<evidence type="ECO:0000256" key="2">
    <source>
        <dbReference type="HAMAP-Rule" id="MF_02087"/>
    </source>
</evidence>
<organism evidence="6 8">
    <name type="scientific">Moraxella caviae</name>
    <dbReference type="NCBI Taxonomy" id="34060"/>
    <lineage>
        <taxon>Bacteria</taxon>
        <taxon>Pseudomonadati</taxon>
        <taxon>Pseudomonadota</taxon>
        <taxon>Gammaproteobacteria</taxon>
        <taxon>Moraxellales</taxon>
        <taxon>Moraxellaceae</taxon>
        <taxon>Moraxella</taxon>
    </lineage>
</organism>
<dbReference type="PANTHER" id="PTHR10146:SF14">
    <property type="entry name" value="PYRIDOXAL PHOSPHATE HOMEOSTASIS PROTEIN"/>
    <property type="match status" value="1"/>
</dbReference>
<dbReference type="InterPro" id="IPR011078">
    <property type="entry name" value="PyrdxlP_homeostasis"/>
</dbReference>
<evidence type="ECO:0000256" key="3">
    <source>
        <dbReference type="PIRSR" id="PIRSR004848-1"/>
    </source>
</evidence>
<keyword evidence="8" id="KW-1185">Reference proteome</keyword>
<dbReference type="AlphaFoldDB" id="A0A1T0ADQ5"/>
<evidence type="ECO:0000256" key="4">
    <source>
        <dbReference type="RuleBase" id="RU004514"/>
    </source>
</evidence>
<dbReference type="InterPro" id="IPR001608">
    <property type="entry name" value="Ala_racemase_N"/>
</dbReference>
<sequence length="245" mass="26755">MPDSANSPLNDTEKSQLLANYQAVLDELAKCNEAAGRAQNGAALLAVSKTKPAAMLRALWQAGQVDFGENYLQEALAKQALLADLPIVWHYIGSIQRNKTKDIAAHFDWVHTLERGLIAKRLSEQRGEICRQNPSVPPLNVLIQLNIDDEASKSGVLPDELFALVDEVAQLPNLCLRGLMIIPDKAGSDAFVRTQALFDEVRARFDLPQWDTLSMGMSGDMAQAVAHGSTMVRIGTAIFGARDYA</sequence>
<protein>
    <recommendedName>
        <fullName evidence="2">Pyridoxal phosphate homeostasis protein</fullName>
        <shortName evidence="2">PLP homeostasis protein</shortName>
    </recommendedName>
</protein>
<reference evidence="6 8" key="1">
    <citation type="submission" date="2017-02" db="EMBL/GenBank/DDBJ databases">
        <title>Draft genome sequence of Moraxella caviae CCUG 355 type strain.</title>
        <authorList>
            <person name="Engstrom-Jakobsson H."/>
            <person name="Salva-Serra F."/>
            <person name="Thorell K."/>
            <person name="Gonzales-Siles L."/>
            <person name="Karlsson R."/>
            <person name="Boulund F."/>
            <person name="Engstrand L."/>
            <person name="Moore E."/>
        </authorList>
    </citation>
    <scope>NUCLEOTIDE SEQUENCE [LARGE SCALE GENOMIC DNA]</scope>
    <source>
        <strain evidence="6 8">CCUG 355</strain>
    </source>
</reference>
<keyword evidence="1 2" id="KW-0663">Pyridoxal phosphate</keyword>
<evidence type="ECO:0000256" key="1">
    <source>
        <dbReference type="ARBA" id="ARBA00022898"/>
    </source>
</evidence>
<dbReference type="EMBL" id="MUXU01000004">
    <property type="protein sequence ID" value="OOR93441.1"/>
    <property type="molecule type" value="Genomic_DNA"/>
</dbReference>
<dbReference type="HAMAP" id="MF_02087">
    <property type="entry name" value="PLP_homeostasis"/>
    <property type="match status" value="1"/>
</dbReference>
<dbReference type="Proteomes" id="UP000190435">
    <property type="component" value="Unassembled WGS sequence"/>
</dbReference>
<dbReference type="STRING" id="34060.B0181_00410"/>
<name>A0A1T0ADQ5_9GAMM</name>
<accession>A0A1T0ADQ5</accession>
<feature type="modified residue" description="N6-(pyridoxal phosphate)lysine" evidence="2 3">
    <location>
        <position position="49"/>
    </location>
</feature>
<dbReference type="SUPFAM" id="SSF51419">
    <property type="entry name" value="PLP-binding barrel"/>
    <property type="match status" value="1"/>
</dbReference>
<evidence type="ECO:0000313" key="7">
    <source>
        <dbReference type="EMBL" id="STZ14100.1"/>
    </source>
</evidence>
<dbReference type="Gene3D" id="3.20.20.10">
    <property type="entry name" value="Alanine racemase"/>
    <property type="match status" value="1"/>
</dbReference>
<dbReference type="PIRSF" id="PIRSF004848">
    <property type="entry name" value="YBL036c_PLPDEIII"/>
    <property type="match status" value="1"/>
</dbReference>
<dbReference type="CDD" id="cd06824">
    <property type="entry name" value="PLPDE_III_Yggs_like"/>
    <property type="match status" value="1"/>
</dbReference>
<dbReference type="InterPro" id="IPR029066">
    <property type="entry name" value="PLP-binding_barrel"/>
</dbReference>
<evidence type="ECO:0000259" key="5">
    <source>
        <dbReference type="Pfam" id="PF01168"/>
    </source>
</evidence>
<evidence type="ECO:0000313" key="8">
    <source>
        <dbReference type="Proteomes" id="UP000190435"/>
    </source>
</evidence>
<dbReference type="EMBL" id="UGQE01000004">
    <property type="protein sequence ID" value="STZ14100.1"/>
    <property type="molecule type" value="Genomic_DNA"/>
</dbReference>
<dbReference type="GO" id="GO:0030170">
    <property type="term" value="F:pyridoxal phosphate binding"/>
    <property type="evidence" value="ECO:0007669"/>
    <property type="project" value="UniProtKB-UniRule"/>
</dbReference>
<comment type="similarity">
    <text evidence="2 4">Belongs to the pyridoxal phosphate-binding protein YggS/PROSC family.</text>
</comment>